<dbReference type="InterPro" id="IPR011333">
    <property type="entry name" value="SKP1/BTB/POZ_sf"/>
</dbReference>
<dbReference type="SMART" id="SM00225">
    <property type="entry name" value="BTB"/>
    <property type="match status" value="1"/>
</dbReference>
<evidence type="ECO:0000313" key="3">
    <source>
        <dbReference type="Proteomes" id="UP000054007"/>
    </source>
</evidence>
<dbReference type="OrthoDB" id="3227959at2759"/>
<sequence length="361" mass="40666">MGAQQYSLLEQGCSRCYVDPRNGDHLECHDDLWFTDGSVILRAEHTIFRVHMSQLSRHSEVFRDMFGLAGKGNVDDLEGCPLIFLHDAASDLESLLISIYDGPTFGDNGDDDFRVTAGILRLSTKYIIEGLRQKALDHLSRAWPSTLRGWDLREERGQTQLCRIYPSPIAVINLAQEVEAPQLLPAAFYDLCRYPFCQIFDPQEDGSIHDTRFSLSVADMQRLCLGKEMAQHTITTLIQAMGTSQYLRTSQPSFSHVRRTSAGGICTSAAACRKDFAELVDLATQHYLFDRERGFCDPLYVAEELGQLKSADLSECKPCAQSLEAWAAKERQKLWKTIPLWFRLTELHSASPQPDSPRSPA</sequence>
<organism evidence="2 3">
    <name type="scientific">Cylindrobasidium torrendii FP15055 ss-10</name>
    <dbReference type="NCBI Taxonomy" id="1314674"/>
    <lineage>
        <taxon>Eukaryota</taxon>
        <taxon>Fungi</taxon>
        <taxon>Dikarya</taxon>
        <taxon>Basidiomycota</taxon>
        <taxon>Agaricomycotina</taxon>
        <taxon>Agaricomycetes</taxon>
        <taxon>Agaricomycetidae</taxon>
        <taxon>Agaricales</taxon>
        <taxon>Marasmiineae</taxon>
        <taxon>Physalacriaceae</taxon>
        <taxon>Cylindrobasidium</taxon>
    </lineage>
</organism>
<dbReference type="SUPFAM" id="SSF54695">
    <property type="entry name" value="POZ domain"/>
    <property type="match status" value="1"/>
</dbReference>
<accession>A0A0D7BAX7</accession>
<dbReference type="PROSITE" id="PS50097">
    <property type="entry name" value="BTB"/>
    <property type="match status" value="1"/>
</dbReference>
<reference evidence="2 3" key="1">
    <citation type="journal article" date="2015" name="Fungal Genet. Biol.">
        <title>Evolution of novel wood decay mechanisms in Agaricales revealed by the genome sequences of Fistulina hepatica and Cylindrobasidium torrendii.</title>
        <authorList>
            <person name="Floudas D."/>
            <person name="Held B.W."/>
            <person name="Riley R."/>
            <person name="Nagy L.G."/>
            <person name="Koehler G."/>
            <person name="Ransdell A.S."/>
            <person name="Younus H."/>
            <person name="Chow J."/>
            <person name="Chiniquy J."/>
            <person name="Lipzen A."/>
            <person name="Tritt A."/>
            <person name="Sun H."/>
            <person name="Haridas S."/>
            <person name="LaButti K."/>
            <person name="Ohm R.A."/>
            <person name="Kues U."/>
            <person name="Blanchette R.A."/>
            <person name="Grigoriev I.V."/>
            <person name="Minto R.E."/>
            <person name="Hibbett D.S."/>
        </authorList>
    </citation>
    <scope>NUCLEOTIDE SEQUENCE [LARGE SCALE GENOMIC DNA]</scope>
    <source>
        <strain evidence="2 3">FP15055 ss-10</strain>
    </source>
</reference>
<gene>
    <name evidence="2" type="ORF">CYLTODRAFT_422661</name>
</gene>
<keyword evidence="3" id="KW-1185">Reference proteome</keyword>
<dbReference type="STRING" id="1314674.A0A0D7BAX7"/>
<evidence type="ECO:0000313" key="2">
    <source>
        <dbReference type="EMBL" id="KIY67324.1"/>
    </source>
</evidence>
<dbReference type="AlphaFoldDB" id="A0A0D7BAX7"/>
<proteinExistence type="predicted"/>
<dbReference type="EMBL" id="KN880529">
    <property type="protein sequence ID" value="KIY67324.1"/>
    <property type="molecule type" value="Genomic_DNA"/>
</dbReference>
<name>A0A0D7BAX7_9AGAR</name>
<feature type="domain" description="BTB" evidence="1">
    <location>
        <begin position="37"/>
        <end position="102"/>
    </location>
</feature>
<protein>
    <recommendedName>
        <fullName evidence="1">BTB domain-containing protein</fullName>
    </recommendedName>
</protein>
<dbReference type="Proteomes" id="UP000054007">
    <property type="component" value="Unassembled WGS sequence"/>
</dbReference>
<dbReference type="Gene3D" id="3.30.710.10">
    <property type="entry name" value="Potassium Channel Kv1.1, Chain A"/>
    <property type="match status" value="1"/>
</dbReference>
<evidence type="ECO:0000259" key="1">
    <source>
        <dbReference type="PROSITE" id="PS50097"/>
    </source>
</evidence>
<dbReference type="InterPro" id="IPR000210">
    <property type="entry name" value="BTB/POZ_dom"/>
</dbReference>
<dbReference type="CDD" id="cd18186">
    <property type="entry name" value="BTB_POZ_ZBTB_KLHL-like"/>
    <property type="match status" value="1"/>
</dbReference>